<dbReference type="RefSeq" id="WP_345611019.1">
    <property type="nucleotide sequence ID" value="NZ_BAABJO010000036.1"/>
</dbReference>
<protein>
    <recommendedName>
        <fullName evidence="3">Prevent-host-death family protein</fullName>
    </recommendedName>
</protein>
<name>A0ABP9NYV7_9PSEU</name>
<organism evidence="1 2">
    <name type="scientific">Pseudonocardia adelaidensis</name>
    <dbReference type="NCBI Taxonomy" id="648754"/>
    <lineage>
        <taxon>Bacteria</taxon>
        <taxon>Bacillati</taxon>
        <taxon>Actinomycetota</taxon>
        <taxon>Actinomycetes</taxon>
        <taxon>Pseudonocardiales</taxon>
        <taxon>Pseudonocardiaceae</taxon>
        <taxon>Pseudonocardia</taxon>
    </lineage>
</organism>
<sequence length="247" mass="27360">MTTEVLLRELQRDPAGVAALADRGDVRVQRRDAEPLLLLREDRAHAAADGALAAARALRVALLHLDEAAPEALTGEFPWVTRLPVDDRRRFVGEFAQAVQASAELGQWDVLAQALQEWRATAGIHADPALAAELSRPLEDDLGPVPVPEGNPAGPGGWEPRFATSEAAKGWEELCRVVATPMEEAWAVVAGRPARRRHGLRGRLAEREIGGRTLRQWQYEVPGEGRIWYCRDAERRVAWVVAAWRMR</sequence>
<proteinExistence type="predicted"/>
<accession>A0ABP9NYV7</accession>
<gene>
    <name evidence="1" type="ORF">GCM10023320_69020</name>
</gene>
<evidence type="ECO:0008006" key="3">
    <source>
        <dbReference type="Google" id="ProtNLM"/>
    </source>
</evidence>
<comment type="caution">
    <text evidence="1">The sequence shown here is derived from an EMBL/GenBank/DDBJ whole genome shotgun (WGS) entry which is preliminary data.</text>
</comment>
<dbReference type="EMBL" id="BAABJO010000036">
    <property type="protein sequence ID" value="GAA5137006.1"/>
    <property type="molecule type" value="Genomic_DNA"/>
</dbReference>
<evidence type="ECO:0000313" key="2">
    <source>
        <dbReference type="Proteomes" id="UP001500804"/>
    </source>
</evidence>
<dbReference type="Proteomes" id="UP001500804">
    <property type="component" value="Unassembled WGS sequence"/>
</dbReference>
<evidence type="ECO:0000313" key="1">
    <source>
        <dbReference type="EMBL" id="GAA5137006.1"/>
    </source>
</evidence>
<reference evidence="2" key="1">
    <citation type="journal article" date="2019" name="Int. J. Syst. Evol. Microbiol.">
        <title>The Global Catalogue of Microorganisms (GCM) 10K type strain sequencing project: providing services to taxonomists for standard genome sequencing and annotation.</title>
        <authorList>
            <consortium name="The Broad Institute Genomics Platform"/>
            <consortium name="The Broad Institute Genome Sequencing Center for Infectious Disease"/>
            <person name="Wu L."/>
            <person name="Ma J."/>
        </authorList>
    </citation>
    <scope>NUCLEOTIDE SEQUENCE [LARGE SCALE GENOMIC DNA]</scope>
    <source>
        <strain evidence="2">JCM 18302</strain>
    </source>
</reference>
<keyword evidence="2" id="KW-1185">Reference proteome</keyword>